<keyword evidence="7" id="KW-0029">Amino-acid transport</keyword>
<dbReference type="SUPFAM" id="SSF52540">
    <property type="entry name" value="P-loop containing nucleoside triphosphate hydrolases"/>
    <property type="match status" value="1"/>
</dbReference>
<dbReference type="Pfam" id="PF00005">
    <property type="entry name" value="ABC_tran"/>
    <property type="match status" value="1"/>
</dbReference>
<evidence type="ECO:0000313" key="10">
    <source>
        <dbReference type="EMBL" id="SVA47937.1"/>
    </source>
</evidence>
<evidence type="ECO:0000256" key="3">
    <source>
        <dbReference type="ARBA" id="ARBA00022448"/>
    </source>
</evidence>
<keyword evidence="3" id="KW-0813">Transport</keyword>
<evidence type="ECO:0000259" key="9">
    <source>
        <dbReference type="PROSITE" id="PS50893"/>
    </source>
</evidence>
<dbReference type="GO" id="GO:0015424">
    <property type="term" value="F:ABC-type amino acid transporter activity"/>
    <property type="evidence" value="ECO:0007669"/>
    <property type="project" value="InterPro"/>
</dbReference>
<dbReference type="InterPro" id="IPR003439">
    <property type="entry name" value="ABC_transporter-like_ATP-bd"/>
</dbReference>
<evidence type="ECO:0000256" key="5">
    <source>
        <dbReference type="ARBA" id="ARBA00022741"/>
    </source>
</evidence>
<evidence type="ECO:0000256" key="6">
    <source>
        <dbReference type="ARBA" id="ARBA00022840"/>
    </source>
</evidence>
<dbReference type="PANTHER" id="PTHR43166">
    <property type="entry name" value="AMINO ACID IMPORT ATP-BINDING PROTEIN"/>
    <property type="match status" value="1"/>
</dbReference>
<dbReference type="GO" id="GO:0016887">
    <property type="term" value="F:ATP hydrolysis activity"/>
    <property type="evidence" value="ECO:0007669"/>
    <property type="project" value="InterPro"/>
</dbReference>
<dbReference type="InterPro" id="IPR027417">
    <property type="entry name" value="P-loop_NTPase"/>
</dbReference>
<dbReference type="GO" id="GO:0005524">
    <property type="term" value="F:ATP binding"/>
    <property type="evidence" value="ECO:0007669"/>
    <property type="project" value="UniProtKB-KW"/>
</dbReference>
<keyword evidence="4" id="KW-1003">Cell membrane</keyword>
<keyword evidence="6" id="KW-0067">ATP-binding</keyword>
<protein>
    <recommendedName>
        <fullName evidence="9">ABC transporter domain-containing protein</fullName>
    </recommendedName>
</protein>
<dbReference type="InterPro" id="IPR017871">
    <property type="entry name" value="ABC_transporter-like_CS"/>
</dbReference>
<evidence type="ECO:0000256" key="1">
    <source>
        <dbReference type="ARBA" id="ARBA00004202"/>
    </source>
</evidence>
<reference evidence="10" key="1">
    <citation type="submission" date="2018-05" db="EMBL/GenBank/DDBJ databases">
        <authorList>
            <person name="Lanie J.A."/>
            <person name="Ng W.-L."/>
            <person name="Kazmierczak K.M."/>
            <person name="Andrzejewski T.M."/>
            <person name="Davidsen T.M."/>
            <person name="Wayne K.J."/>
            <person name="Tettelin H."/>
            <person name="Glass J.I."/>
            <person name="Rusch D."/>
            <person name="Podicherti R."/>
            <person name="Tsui H.-C.T."/>
            <person name="Winkler M.E."/>
        </authorList>
    </citation>
    <scope>NUCLEOTIDE SEQUENCE</scope>
</reference>
<dbReference type="PIRSF" id="PIRSF039085">
    <property type="entry name" value="ABC_ATPase_HisP"/>
    <property type="match status" value="1"/>
</dbReference>
<dbReference type="EMBL" id="UINC01010805">
    <property type="protein sequence ID" value="SVA47937.1"/>
    <property type="molecule type" value="Genomic_DNA"/>
</dbReference>
<organism evidence="10">
    <name type="scientific">marine metagenome</name>
    <dbReference type="NCBI Taxonomy" id="408172"/>
    <lineage>
        <taxon>unclassified sequences</taxon>
        <taxon>metagenomes</taxon>
        <taxon>ecological metagenomes</taxon>
    </lineage>
</organism>
<evidence type="ECO:0000256" key="4">
    <source>
        <dbReference type="ARBA" id="ARBA00022475"/>
    </source>
</evidence>
<accession>A0A381W7K9</accession>
<comment type="subcellular location">
    <subcellularLocation>
        <location evidence="1">Cell membrane</location>
        <topology evidence="1">Peripheral membrane protein</topology>
    </subcellularLocation>
</comment>
<evidence type="ECO:0000256" key="8">
    <source>
        <dbReference type="ARBA" id="ARBA00023136"/>
    </source>
</evidence>
<keyword evidence="5" id="KW-0547">Nucleotide-binding</keyword>
<dbReference type="Gene3D" id="3.40.50.300">
    <property type="entry name" value="P-loop containing nucleotide triphosphate hydrolases"/>
    <property type="match status" value="1"/>
</dbReference>
<dbReference type="SMART" id="SM00382">
    <property type="entry name" value="AAA"/>
    <property type="match status" value="1"/>
</dbReference>
<sequence length="226" mass="25169">VIFIIGPSGCGKSTLLRAVNWLTPPDKGEVWLEGNLVGSSSSKLTIKEAKLLNNLRAKMGMVFQQFNVWPHLNVLENVVRPQLVVAKRNKANAESKALKILDEVSLHNKIDEWPDHLSGGQKQRLAIARALAMDPILMLLDEPTSALDPELVGEVLIVLKRLVNNGMTMLIVTHELGFASEFGDRLLFMDGGEIIEEGSPKKILTMPKTKRLKMFLKKLDLTSFKH</sequence>
<dbReference type="InterPro" id="IPR050086">
    <property type="entry name" value="MetN_ABC_transporter-like"/>
</dbReference>
<dbReference type="PROSITE" id="PS00211">
    <property type="entry name" value="ABC_TRANSPORTER_1"/>
    <property type="match status" value="1"/>
</dbReference>
<dbReference type="InterPro" id="IPR030679">
    <property type="entry name" value="ABC_ATPase_HisP-typ"/>
</dbReference>
<dbReference type="PROSITE" id="PS50893">
    <property type="entry name" value="ABC_TRANSPORTER_2"/>
    <property type="match status" value="1"/>
</dbReference>
<evidence type="ECO:0000256" key="2">
    <source>
        <dbReference type="ARBA" id="ARBA00005417"/>
    </source>
</evidence>
<comment type="similarity">
    <text evidence="2">Belongs to the ABC transporter superfamily.</text>
</comment>
<dbReference type="GO" id="GO:0005886">
    <property type="term" value="C:plasma membrane"/>
    <property type="evidence" value="ECO:0007669"/>
    <property type="project" value="UniProtKB-SubCell"/>
</dbReference>
<feature type="domain" description="ABC transporter" evidence="9">
    <location>
        <begin position="1"/>
        <end position="216"/>
    </location>
</feature>
<dbReference type="PANTHER" id="PTHR43166:SF9">
    <property type="entry name" value="GLUTAMATE_ASPARTATE IMPORT ATP-BINDING PROTEIN GLTL"/>
    <property type="match status" value="1"/>
</dbReference>
<keyword evidence="8" id="KW-0472">Membrane</keyword>
<dbReference type="InterPro" id="IPR003593">
    <property type="entry name" value="AAA+_ATPase"/>
</dbReference>
<evidence type="ECO:0000256" key="7">
    <source>
        <dbReference type="ARBA" id="ARBA00022970"/>
    </source>
</evidence>
<dbReference type="AlphaFoldDB" id="A0A381W7K9"/>
<gene>
    <name evidence="10" type="ORF">METZ01_LOCUS100791</name>
</gene>
<name>A0A381W7K9_9ZZZZ</name>
<feature type="non-terminal residue" evidence="10">
    <location>
        <position position="1"/>
    </location>
</feature>
<proteinExistence type="inferred from homology"/>